<feature type="transmembrane region" description="Helical" evidence="2">
    <location>
        <begin position="36"/>
        <end position="55"/>
    </location>
</feature>
<evidence type="ECO:0000313" key="5">
    <source>
        <dbReference type="Proteomes" id="UP000693981"/>
    </source>
</evidence>
<dbReference type="PROSITE" id="PS51393">
    <property type="entry name" value="LIPOXYGENASE_3"/>
    <property type="match status" value="1"/>
</dbReference>
<keyword evidence="2" id="KW-1133">Transmembrane helix</keyword>
<dbReference type="InterPro" id="IPR013819">
    <property type="entry name" value="LipOase_C"/>
</dbReference>
<keyword evidence="1" id="KW-0560">Oxidoreductase</keyword>
<dbReference type="EMBL" id="JAGDFL010000261">
    <property type="protein sequence ID" value="KAG7394625.1"/>
    <property type="molecule type" value="Genomic_DNA"/>
</dbReference>
<dbReference type="OrthoDB" id="407298at2759"/>
<reference evidence="4" key="1">
    <citation type="submission" date="2021-02" db="EMBL/GenBank/DDBJ databases">
        <authorList>
            <person name="Palmer J.M."/>
        </authorList>
    </citation>
    <scope>NUCLEOTIDE SEQUENCE</scope>
    <source>
        <strain evidence="4">SCRP23</strain>
    </source>
</reference>
<keyword evidence="1" id="KW-0223">Dioxygenase</keyword>
<evidence type="ECO:0000259" key="3">
    <source>
        <dbReference type="PROSITE" id="PS51393"/>
    </source>
</evidence>
<proteinExistence type="predicted"/>
<feature type="domain" description="Lipoxygenase" evidence="3">
    <location>
        <begin position="205"/>
        <end position="642"/>
    </location>
</feature>
<comment type="caution">
    <text evidence="4">The sequence shown here is derived from an EMBL/GenBank/DDBJ whole genome shotgun (WGS) entry which is preliminary data.</text>
</comment>
<gene>
    <name evidence="4" type="primary">ALOX5</name>
    <name evidence="4" type="ORF">PHYBOEH_004957</name>
</gene>
<name>A0A8T1WMN2_9STRA</name>
<keyword evidence="2" id="KW-0812">Transmembrane</keyword>
<dbReference type="Proteomes" id="UP000693981">
    <property type="component" value="Unassembled WGS sequence"/>
</dbReference>
<dbReference type="Pfam" id="PF00305">
    <property type="entry name" value="Lipoxygenase"/>
    <property type="match status" value="2"/>
</dbReference>
<dbReference type="AlphaFoldDB" id="A0A8T1WMN2"/>
<evidence type="ECO:0000256" key="2">
    <source>
        <dbReference type="SAM" id="Phobius"/>
    </source>
</evidence>
<organism evidence="4 5">
    <name type="scientific">Phytophthora boehmeriae</name>
    <dbReference type="NCBI Taxonomy" id="109152"/>
    <lineage>
        <taxon>Eukaryota</taxon>
        <taxon>Sar</taxon>
        <taxon>Stramenopiles</taxon>
        <taxon>Oomycota</taxon>
        <taxon>Peronosporomycetes</taxon>
        <taxon>Peronosporales</taxon>
        <taxon>Peronosporaceae</taxon>
        <taxon>Phytophthora</taxon>
    </lineage>
</organism>
<dbReference type="GO" id="GO:0016702">
    <property type="term" value="F:oxidoreductase activity, acting on single donors with incorporation of molecular oxygen, incorporation of two atoms of oxygen"/>
    <property type="evidence" value="ECO:0007669"/>
    <property type="project" value="InterPro"/>
</dbReference>
<sequence>MTPCWDLQRNEALVLFIPQSADYDALGTKNHREMKYFLSAVGVAATLAQSWLYFYPAFLDSPLLLSLDTDITNTCQSSADSCTALNSSLLSIVHNEDRAAEIEYMAAHLTNEQRAWPIDGQDLPVYMGPVARPGSIAEQLQRQDLMELSALKPDTPELMAALATRWLPQLTSVDAYTRFYELFHPIADVPIAAKDYGDAAFGAERLSVRGFNLRAIRQEDEDPEDATLTSARVAQVCGANASVQSLRDDRKLYVVDLSTIGQWGDPSAVKVESTAKKSAKPHKYLPSVVGYFCFSNGQLKPLAIKLVDSGVTYTPFDSPDEWQLAKTALNAAESTFQQMQHFSESHTLSIPIRVELYRAFGAAHPVRALLLRHFALDFGLEQQAGVVLFNTSTPLDRTFGIGAAGCVRLLEDQRRNISLLDDIYSDVKARGVQQLPHKYVAYGKLHADAIARFVSKYLDAFYRDDEAVATDVELQRWATACVKIPHLHDFPEAFEDKKRLHQLLTRLIYQSVVKHHAMNGEVTWTTVAMPYSAAALWKPLPDRKERDGHPKVDVFSYLQPRELFPAMIFLSALFNRPRPEETTLQSVYHVTPFIDDPRLQLAIRAYDEELQAIDDFIEANEAHEAQPYHILRPGNLPHNTWI</sequence>
<protein>
    <submittedName>
        <fullName evidence="4">Arachidonate 5-lipoxygenase</fullName>
    </submittedName>
</protein>
<dbReference type="GO" id="GO:0034440">
    <property type="term" value="P:lipid oxidation"/>
    <property type="evidence" value="ECO:0007669"/>
    <property type="project" value="InterPro"/>
</dbReference>
<dbReference type="GO" id="GO:0046872">
    <property type="term" value="F:metal ion binding"/>
    <property type="evidence" value="ECO:0007669"/>
    <property type="project" value="InterPro"/>
</dbReference>
<accession>A0A8T1WMN2</accession>
<keyword evidence="5" id="KW-1185">Reference proteome</keyword>
<evidence type="ECO:0000256" key="1">
    <source>
        <dbReference type="ARBA" id="ARBA00022964"/>
    </source>
</evidence>
<dbReference type="PANTHER" id="PTHR11771">
    <property type="entry name" value="LIPOXYGENASE"/>
    <property type="match status" value="1"/>
</dbReference>
<evidence type="ECO:0000313" key="4">
    <source>
        <dbReference type="EMBL" id="KAG7394625.1"/>
    </source>
</evidence>
<dbReference type="InterPro" id="IPR000907">
    <property type="entry name" value="LipOase"/>
</dbReference>
<keyword evidence="2" id="KW-0472">Membrane</keyword>